<accession>A0A392URY4</accession>
<sequence>MLNHLGTTCSMDEGE</sequence>
<evidence type="ECO:0000313" key="1">
    <source>
        <dbReference type="EMBL" id="MCI75517.1"/>
    </source>
</evidence>
<protein>
    <submittedName>
        <fullName evidence="1">Uncharacterized protein</fullName>
    </submittedName>
</protein>
<proteinExistence type="predicted"/>
<feature type="non-terminal residue" evidence="1">
    <location>
        <position position="15"/>
    </location>
</feature>
<name>A0A392URY4_9FABA</name>
<comment type="caution">
    <text evidence="1">The sequence shown here is derived from an EMBL/GenBank/DDBJ whole genome shotgun (WGS) entry which is preliminary data.</text>
</comment>
<dbReference type="EMBL" id="LXQA010884691">
    <property type="protein sequence ID" value="MCI75517.1"/>
    <property type="molecule type" value="Genomic_DNA"/>
</dbReference>
<dbReference type="Proteomes" id="UP000265520">
    <property type="component" value="Unassembled WGS sequence"/>
</dbReference>
<evidence type="ECO:0000313" key="2">
    <source>
        <dbReference type="Proteomes" id="UP000265520"/>
    </source>
</evidence>
<keyword evidence="2" id="KW-1185">Reference proteome</keyword>
<organism evidence="1 2">
    <name type="scientific">Trifolium medium</name>
    <dbReference type="NCBI Taxonomy" id="97028"/>
    <lineage>
        <taxon>Eukaryota</taxon>
        <taxon>Viridiplantae</taxon>
        <taxon>Streptophyta</taxon>
        <taxon>Embryophyta</taxon>
        <taxon>Tracheophyta</taxon>
        <taxon>Spermatophyta</taxon>
        <taxon>Magnoliopsida</taxon>
        <taxon>eudicotyledons</taxon>
        <taxon>Gunneridae</taxon>
        <taxon>Pentapetalae</taxon>
        <taxon>rosids</taxon>
        <taxon>fabids</taxon>
        <taxon>Fabales</taxon>
        <taxon>Fabaceae</taxon>
        <taxon>Papilionoideae</taxon>
        <taxon>50 kb inversion clade</taxon>
        <taxon>NPAAA clade</taxon>
        <taxon>Hologalegina</taxon>
        <taxon>IRL clade</taxon>
        <taxon>Trifolieae</taxon>
        <taxon>Trifolium</taxon>
    </lineage>
</organism>
<reference evidence="1 2" key="1">
    <citation type="journal article" date="2018" name="Front. Plant Sci.">
        <title>Red Clover (Trifolium pratense) and Zigzag Clover (T. medium) - A Picture of Genomic Similarities and Differences.</title>
        <authorList>
            <person name="Dluhosova J."/>
            <person name="Istvanek J."/>
            <person name="Nedelnik J."/>
            <person name="Repkova J."/>
        </authorList>
    </citation>
    <scope>NUCLEOTIDE SEQUENCE [LARGE SCALE GENOMIC DNA]</scope>
    <source>
        <strain evidence="2">cv. 10/8</strain>
        <tissue evidence="1">Leaf</tissue>
    </source>
</reference>